<dbReference type="InterPro" id="IPR019777">
    <property type="entry name" value="Form_AcTrfase_GR_CS"/>
</dbReference>
<dbReference type="InterPro" id="IPR051215">
    <property type="entry name" value="GRE"/>
</dbReference>
<feature type="domain" description="PFL" evidence="5">
    <location>
        <begin position="34"/>
        <end position="709"/>
    </location>
</feature>
<name>A0ABP7LST3_9SPHN</name>
<organism evidence="6 7">
    <name type="scientific">Sphingomonas limnosediminicola</name>
    <dbReference type="NCBI Taxonomy" id="940133"/>
    <lineage>
        <taxon>Bacteria</taxon>
        <taxon>Pseudomonadati</taxon>
        <taxon>Pseudomonadota</taxon>
        <taxon>Alphaproteobacteria</taxon>
        <taxon>Sphingomonadales</taxon>
        <taxon>Sphingomonadaceae</taxon>
        <taxon>Sphingomonas</taxon>
    </lineage>
</organism>
<evidence type="ECO:0000256" key="2">
    <source>
        <dbReference type="ARBA" id="ARBA00023239"/>
    </source>
</evidence>
<evidence type="ECO:0000313" key="7">
    <source>
        <dbReference type="Proteomes" id="UP001500827"/>
    </source>
</evidence>
<keyword evidence="7" id="KW-1185">Reference proteome</keyword>
<dbReference type="EMBL" id="BAABBM010000001">
    <property type="protein sequence ID" value="GAA3907968.1"/>
    <property type="molecule type" value="Genomic_DNA"/>
</dbReference>
<dbReference type="Pfam" id="PF01228">
    <property type="entry name" value="Gly_radical"/>
    <property type="match status" value="1"/>
</dbReference>
<comment type="caution">
    <text evidence="6">The sequence shown here is derived from an EMBL/GenBank/DDBJ whole genome shotgun (WGS) entry which is preliminary data.</text>
</comment>
<dbReference type="Pfam" id="PF02901">
    <property type="entry name" value="PFL-like"/>
    <property type="match status" value="1"/>
</dbReference>
<reference evidence="7" key="1">
    <citation type="journal article" date="2019" name="Int. J. Syst. Evol. Microbiol.">
        <title>The Global Catalogue of Microorganisms (GCM) 10K type strain sequencing project: providing services to taxonomists for standard genome sequencing and annotation.</title>
        <authorList>
            <consortium name="The Broad Institute Genomics Platform"/>
            <consortium name="The Broad Institute Genome Sequencing Center for Infectious Disease"/>
            <person name="Wu L."/>
            <person name="Ma J."/>
        </authorList>
    </citation>
    <scope>NUCLEOTIDE SEQUENCE [LARGE SCALE GENOMIC DNA]</scope>
    <source>
        <strain evidence="7">JCM 17543</strain>
    </source>
</reference>
<dbReference type="PROSITE" id="PS51554">
    <property type="entry name" value="PFL"/>
    <property type="match status" value="1"/>
</dbReference>
<dbReference type="Proteomes" id="UP001500827">
    <property type="component" value="Unassembled WGS sequence"/>
</dbReference>
<dbReference type="PANTHER" id="PTHR43641">
    <property type="entry name" value="FORMATE ACETYLTRANSFERASE 3-RELATED"/>
    <property type="match status" value="1"/>
</dbReference>
<sequence>MDVAEVKTAEAENLSSQERAIETGAKLLRGRVTDRVLRLHDAIRNYGPPQLTLERAVYFTESFKQTEGQPLVWRWAKALHHIAENISVTIFDDELIVGRPNTWLGRYTLAYPELDGTIMQAGAEAFITAKGAHDAVTVTDEDKRIIDEVLFPYWNGKDFTPNFIKALPPETRHFCWGSDPENVGTKFSFVIISTSTMRHSQNWVIDFEKILKRGCKGLREGARERLNSLEDPRDLAFKKPFYEAAIISCDALSLFAKRYSELAASMAATTTDRQRKKELEEISEICAWVPENPARTFREAIQAQWFTQLFSRFEEQVGGQINQGRMDQYFYPTYRADVDEGRITPDGAQELFQCLWLNIMQSIESQMSPSAAKGREGFSHHETVTIGGQTPDGFDATNELSYVLLESTRPLPISYPELGVRIHAGTPERFLHAVAETIKDGKGSPKLINDEFEVPWFMSNGIEKREALDYAMSGCSESRLPNRETHKTGNAGINYGAVMEMTLRDGKMKIYNEQFGLKTGDPRTFKTYEDVWNAYQLQLENVVKHIMIQNYIAAGLKPRYIAAPLASTMHDLCMEHGRDLHTHADYIPGALDASCIDGLGGFATCIDSLAAIKHLIYDTKKLTWDELLDALEKNWEGAEAIRQMCVNAPKYGNGIEWVDAIGYRIQRTVMEYAHRHPRPHGQSANMRIIPITFHNPSGKVTMATPNGRRAGEFLSDGIVPSHGCDTKGPTVTLNSIARATCQIYKEHREDLLNMKMSPANVAGEEGTRRLMQLIRTWSAQKHVHIQFNILNREVLIEAQKDPEKYRDLVVRVAGYCAFFVDLSPSQQAEIIARTEEQLSH</sequence>
<feature type="domain" description="Glycine radical" evidence="4">
    <location>
        <begin position="716"/>
        <end position="839"/>
    </location>
</feature>
<evidence type="ECO:0000259" key="4">
    <source>
        <dbReference type="PROSITE" id="PS51149"/>
    </source>
</evidence>
<dbReference type="SUPFAM" id="SSF51998">
    <property type="entry name" value="PFL-like glycyl radical enzymes"/>
    <property type="match status" value="1"/>
</dbReference>
<protein>
    <submittedName>
        <fullName evidence="6">Glycyl radical protein</fullName>
    </submittedName>
</protein>
<proteinExistence type="predicted"/>
<feature type="modified residue" description="Glycine radical" evidence="3">
    <location>
        <position position="814"/>
    </location>
</feature>
<dbReference type="PROSITE" id="PS51149">
    <property type="entry name" value="GLY_RADICAL_2"/>
    <property type="match status" value="1"/>
</dbReference>
<gene>
    <name evidence="6" type="ORF">GCM10022276_27950</name>
</gene>
<dbReference type="InterPro" id="IPR001150">
    <property type="entry name" value="Gly_radical"/>
</dbReference>
<dbReference type="Gene3D" id="3.20.70.20">
    <property type="match status" value="1"/>
</dbReference>
<dbReference type="InterPro" id="IPR004184">
    <property type="entry name" value="PFL_dom"/>
</dbReference>
<keyword evidence="2" id="KW-0456">Lyase</keyword>
<dbReference type="PROSITE" id="PS00850">
    <property type="entry name" value="GLY_RADICAL_1"/>
    <property type="match status" value="1"/>
</dbReference>
<evidence type="ECO:0000256" key="1">
    <source>
        <dbReference type="ARBA" id="ARBA00022818"/>
    </source>
</evidence>
<accession>A0ABP7LST3</accession>
<dbReference type="RefSeq" id="WP_344700305.1">
    <property type="nucleotide sequence ID" value="NZ_BAABBM010000001.1"/>
</dbReference>
<evidence type="ECO:0000259" key="5">
    <source>
        <dbReference type="PROSITE" id="PS51554"/>
    </source>
</evidence>
<evidence type="ECO:0000256" key="3">
    <source>
        <dbReference type="PROSITE-ProRule" id="PRU00493"/>
    </source>
</evidence>
<dbReference type="PANTHER" id="PTHR43641:SF2">
    <property type="entry name" value="DEHYDRATASE YBIW-RELATED"/>
    <property type="match status" value="1"/>
</dbReference>
<keyword evidence="1 3" id="KW-0556">Organic radical</keyword>
<evidence type="ECO:0000313" key="6">
    <source>
        <dbReference type="EMBL" id="GAA3907968.1"/>
    </source>
</evidence>